<comment type="subcellular location">
    <subcellularLocation>
        <location evidence="7">Cytoplasm</location>
    </subcellularLocation>
</comment>
<name>A0A6J4UMX9_9CYAN</name>
<dbReference type="InterPro" id="IPR018215">
    <property type="entry name" value="ClpP_Ser_AS"/>
</dbReference>
<dbReference type="GO" id="GO:0009368">
    <property type="term" value="C:endopeptidase Clp complex"/>
    <property type="evidence" value="ECO:0007669"/>
    <property type="project" value="TreeGrafter"/>
</dbReference>
<dbReference type="PANTHER" id="PTHR10381">
    <property type="entry name" value="ATP-DEPENDENT CLP PROTEASE PROTEOLYTIC SUBUNIT"/>
    <property type="match status" value="1"/>
</dbReference>
<dbReference type="GO" id="GO:0004176">
    <property type="term" value="F:ATP-dependent peptidase activity"/>
    <property type="evidence" value="ECO:0007669"/>
    <property type="project" value="InterPro"/>
</dbReference>
<dbReference type="PROSITE" id="PS00381">
    <property type="entry name" value="CLP_PROTEASE_SER"/>
    <property type="match status" value="1"/>
</dbReference>
<evidence type="ECO:0000256" key="3">
    <source>
        <dbReference type="ARBA" id="ARBA00022670"/>
    </source>
</evidence>
<comment type="function">
    <text evidence="7 11">Cleaves peptides in various proteins in a process that requires ATP hydrolysis. Has a chymotrypsin-like activity. Plays a major role in the degradation of misfolded proteins.</text>
</comment>
<dbReference type="NCBIfam" id="NF001368">
    <property type="entry name" value="PRK00277.1"/>
    <property type="match status" value="1"/>
</dbReference>
<dbReference type="SUPFAM" id="SSF52096">
    <property type="entry name" value="ClpP/crotonase"/>
    <property type="match status" value="1"/>
</dbReference>
<dbReference type="EMBL" id="CADCWO010000005">
    <property type="protein sequence ID" value="CAA9553671.1"/>
    <property type="molecule type" value="Genomic_DNA"/>
</dbReference>
<evidence type="ECO:0000256" key="8">
    <source>
        <dbReference type="PROSITE-ProRule" id="PRU10085"/>
    </source>
</evidence>
<reference evidence="13" key="1">
    <citation type="submission" date="2020-02" db="EMBL/GenBank/DDBJ databases">
        <authorList>
            <person name="Meier V. D."/>
        </authorList>
    </citation>
    <scope>NUCLEOTIDE SEQUENCE</scope>
    <source>
        <strain evidence="13">AVDCRST_MAG81</strain>
    </source>
</reference>
<dbReference type="PANTHER" id="PTHR10381:SF70">
    <property type="entry name" value="ATP-DEPENDENT CLP PROTEASE PROTEOLYTIC SUBUNIT"/>
    <property type="match status" value="1"/>
</dbReference>
<dbReference type="Pfam" id="PF00574">
    <property type="entry name" value="CLP_protease"/>
    <property type="match status" value="1"/>
</dbReference>
<protein>
    <recommendedName>
        <fullName evidence="7 12">ATP-dependent Clp protease proteolytic subunit</fullName>
        <ecNumber evidence="7 10">3.4.21.92</ecNumber>
    </recommendedName>
    <alternativeName>
        <fullName evidence="7">Endopeptidase Clp</fullName>
    </alternativeName>
</protein>
<evidence type="ECO:0000256" key="6">
    <source>
        <dbReference type="ARBA" id="ARBA00034021"/>
    </source>
</evidence>
<dbReference type="InterPro" id="IPR029045">
    <property type="entry name" value="ClpP/crotonase-like_dom_sf"/>
</dbReference>
<proteinExistence type="inferred from homology"/>
<gene>
    <name evidence="7" type="primary">clpP</name>
    <name evidence="13" type="ORF">AVDCRST_MAG81-43</name>
</gene>
<evidence type="ECO:0000256" key="10">
    <source>
        <dbReference type="RuleBase" id="RU000549"/>
    </source>
</evidence>
<keyword evidence="5 7" id="KW-0720">Serine protease</keyword>
<dbReference type="GO" id="GO:0051117">
    <property type="term" value="F:ATPase binding"/>
    <property type="evidence" value="ECO:0007669"/>
    <property type="project" value="TreeGrafter"/>
</dbReference>
<evidence type="ECO:0000256" key="5">
    <source>
        <dbReference type="ARBA" id="ARBA00022825"/>
    </source>
</evidence>
<dbReference type="AlphaFoldDB" id="A0A6J4UMX9"/>
<dbReference type="FunFam" id="3.90.226.10:FF:000001">
    <property type="entry name" value="ATP-dependent Clp protease proteolytic subunit"/>
    <property type="match status" value="1"/>
</dbReference>
<feature type="active site" evidence="8">
    <location>
        <position position="101"/>
    </location>
</feature>
<feature type="active site" description="Nucleophile" evidence="7">
    <location>
        <position position="101"/>
    </location>
</feature>
<dbReference type="PROSITE" id="PS00382">
    <property type="entry name" value="CLP_PROTEASE_HIS"/>
    <property type="match status" value="1"/>
</dbReference>
<evidence type="ECO:0000256" key="9">
    <source>
        <dbReference type="PROSITE-ProRule" id="PRU10086"/>
    </source>
</evidence>
<feature type="active site" evidence="7 9">
    <location>
        <position position="126"/>
    </location>
</feature>
<dbReference type="NCBIfam" id="NF009205">
    <property type="entry name" value="PRK12553.1"/>
    <property type="match status" value="1"/>
</dbReference>
<keyword evidence="2 7" id="KW-0963">Cytoplasm</keyword>
<evidence type="ECO:0000256" key="11">
    <source>
        <dbReference type="RuleBase" id="RU000550"/>
    </source>
</evidence>
<dbReference type="GO" id="GO:0004252">
    <property type="term" value="F:serine-type endopeptidase activity"/>
    <property type="evidence" value="ECO:0007669"/>
    <property type="project" value="UniProtKB-UniRule"/>
</dbReference>
<comment type="subunit">
    <text evidence="7">Fourteen ClpP subunits assemble into 2 heptameric rings which stack back to back to give a disk-like structure with a central cavity, resembling the structure of eukaryotic proteasomes.</text>
</comment>
<dbReference type="Gene3D" id="3.90.226.10">
    <property type="entry name" value="2-enoyl-CoA Hydratase, Chain A, domain 1"/>
    <property type="match status" value="1"/>
</dbReference>
<evidence type="ECO:0000256" key="12">
    <source>
        <dbReference type="RuleBase" id="RU003567"/>
    </source>
</evidence>
<dbReference type="HAMAP" id="MF_00444">
    <property type="entry name" value="ClpP"/>
    <property type="match status" value="1"/>
</dbReference>
<dbReference type="CDD" id="cd07017">
    <property type="entry name" value="S14_ClpP_2"/>
    <property type="match status" value="1"/>
</dbReference>
<dbReference type="EC" id="3.4.21.92" evidence="7 10"/>
<evidence type="ECO:0000256" key="1">
    <source>
        <dbReference type="ARBA" id="ARBA00007039"/>
    </source>
</evidence>
<organism evidence="13">
    <name type="scientific">uncultured Synechococcales cyanobacterium</name>
    <dbReference type="NCBI Taxonomy" id="1936017"/>
    <lineage>
        <taxon>Bacteria</taxon>
        <taxon>Bacillati</taxon>
        <taxon>Cyanobacteriota</taxon>
        <taxon>Cyanophyceae</taxon>
        <taxon>Synechococcales</taxon>
        <taxon>environmental samples</taxon>
    </lineage>
</organism>
<evidence type="ECO:0000256" key="4">
    <source>
        <dbReference type="ARBA" id="ARBA00022801"/>
    </source>
</evidence>
<dbReference type="InterPro" id="IPR023562">
    <property type="entry name" value="ClpP/TepA"/>
</dbReference>
<dbReference type="GO" id="GO:0006515">
    <property type="term" value="P:protein quality control for misfolded or incompletely synthesized proteins"/>
    <property type="evidence" value="ECO:0007669"/>
    <property type="project" value="TreeGrafter"/>
</dbReference>
<keyword evidence="3 7" id="KW-0645">Protease</keyword>
<evidence type="ECO:0000256" key="7">
    <source>
        <dbReference type="HAMAP-Rule" id="MF_00444"/>
    </source>
</evidence>
<evidence type="ECO:0000256" key="2">
    <source>
        <dbReference type="ARBA" id="ARBA00022490"/>
    </source>
</evidence>
<comment type="similarity">
    <text evidence="1 7 12">Belongs to the peptidase S14 family.</text>
</comment>
<keyword evidence="4 7" id="KW-0378">Hydrolase</keyword>
<dbReference type="GO" id="GO:0005737">
    <property type="term" value="C:cytoplasm"/>
    <property type="evidence" value="ECO:0007669"/>
    <property type="project" value="UniProtKB-SubCell"/>
</dbReference>
<comment type="catalytic activity">
    <reaction evidence="6 7 9">
        <text>Hydrolysis of proteins to small peptides in the presence of ATP and magnesium. alpha-casein is the usual test substrate. In the absence of ATP, only oligopeptides shorter than five residues are hydrolyzed (such as succinyl-Leu-Tyr-|-NHMec, and Leu-Tyr-Leu-|-Tyr-Trp, in which cleavage of the -Tyr-|-Leu- and -Tyr-|-Trp bonds also occurs).</text>
        <dbReference type="EC" id="3.4.21.92"/>
    </reaction>
</comment>
<dbReference type="PRINTS" id="PR00127">
    <property type="entry name" value="CLPPROTEASEP"/>
</dbReference>
<accession>A0A6J4UMX9</accession>
<sequence>MPIGIPKVPYRMPGEPYTQWIDIYNRLYRERIIFLGKDVDDEISNQIVAVMLYLDSEDPGKDIVLYINSPGGSVTAGMAIYDTMQHIKSDVVTICVGLAASMGSFLLAAGAKGKRLALPHSRIMIHQPSGGTRGQATDIEIEAREILRIRRQLNQIYADRTGQTLQKIEKDMDRDLFMSPHEAKEYGLIDRVIEDRVS</sequence>
<dbReference type="InterPro" id="IPR033135">
    <property type="entry name" value="ClpP_His_AS"/>
</dbReference>
<dbReference type="InterPro" id="IPR001907">
    <property type="entry name" value="ClpP"/>
</dbReference>
<evidence type="ECO:0000313" key="13">
    <source>
        <dbReference type="EMBL" id="CAA9553671.1"/>
    </source>
</evidence>